<evidence type="ECO:0000313" key="3">
    <source>
        <dbReference type="Proteomes" id="UP000668358"/>
    </source>
</evidence>
<dbReference type="Proteomes" id="UP000668358">
    <property type="component" value="Unassembled WGS sequence"/>
</dbReference>
<dbReference type="EMBL" id="DACTBT010000008">
    <property type="protein sequence ID" value="HAT4298250.1"/>
    <property type="molecule type" value="Genomic_DNA"/>
</dbReference>
<gene>
    <name evidence="1" type="ORF">I9063_001614</name>
    <name evidence="2" type="ORF">JJB78_14600</name>
</gene>
<name>A0AAN5SES2_CLOPF</name>
<dbReference type="RefSeq" id="WP_110003711.1">
    <property type="nucleotide sequence ID" value="NZ_AP026870.1"/>
</dbReference>
<comment type="caution">
    <text evidence="1">The sequence shown here is derived from an EMBL/GenBank/DDBJ whole genome shotgun (WGS) entry which is preliminary data.</text>
</comment>
<proteinExistence type="predicted"/>
<evidence type="ECO:0000313" key="1">
    <source>
        <dbReference type="EMBL" id="HAT4298250.1"/>
    </source>
</evidence>
<dbReference type="AlphaFoldDB" id="A0AAN5SES2"/>
<dbReference type="EMBL" id="JAENRE010000008">
    <property type="protein sequence ID" value="MBO3417722.1"/>
    <property type="molecule type" value="Genomic_DNA"/>
</dbReference>
<reference evidence="1" key="1">
    <citation type="journal article" date="2018" name="Genome Biol.">
        <title>SKESA: strategic k-mer extension for scrupulous assemblies.</title>
        <authorList>
            <person name="Souvorov A."/>
            <person name="Agarwala R."/>
            <person name="Lipman D.J."/>
        </authorList>
    </citation>
    <scope>NUCLEOTIDE SEQUENCE</scope>
    <source>
        <strain evidence="1">C25</strain>
    </source>
</reference>
<protein>
    <submittedName>
        <fullName evidence="1">P27 family phage terminase small subunit</fullName>
    </submittedName>
</protein>
<reference evidence="2 3" key="3">
    <citation type="submission" date="2020-12" db="EMBL/GenBank/DDBJ databases">
        <title>Comparative genomics of Clostridium perfringens reveals patterns of host-associated phylogenetic clades and virulence factors.</title>
        <authorList>
            <person name="Smith A.H."/>
            <person name="Geier R."/>
        </authorList>
    </citation>
    <scope>NUCLEOTIDE SEQUENCE [LARGE SCALE GENOMIC DNA]</scope>
    <source>
        <strain evidence="2 3">CHD15829P</strain>
    </source>
</reference>
<sequence length="157" mass="17985">MARPTKAARVLSECSQTKDEIRERIENEEALKGNSDKLIAPKELTENQKKIFNFILEELEESKLLGNLDLFILINTCIATDRLLSIEYAINKNPSLQFSREIMNNKKIYSSDFYRGCNELSLSPQSRAKLANINMSANKKKDDPLIKALEDDEDDEE</sequence>
<organism evidence="1 4">
    <name type="scientific">Clostridium perfringens</name>
    <dbReference type="NCBI Taxonomy" id="1502"/>
    <lineage>
        <taxon>Bacteria</taxon>
        <taxon>Bacillati</taxon>
        <taxon>Bacillota</taxon>
        <taxon>Clostridia</taxon>
        <taxon>Eubacteriales</taxon>
        <taxon>Clostridiaceae</taxon>
        <taxon>Clostridium</taxon>
    </lineage>
</organism>
<dbReference type="InterPro" id="IPR006448">
    <property type="entry name" value="Phage_term_ssu_P27"/>
</dbReference>
<evidence type="ECO:0000313" key="4">
    <source>
        <dbReference type="Proteomes" id="UP000855421"/>
    </source>
</evidence>
<evidence type="ECO:0000313" key="2">
    <source>
        <dbReference type="EMBL" id="MBO3417722.1"/>
    </source>
</evidence>
<accession>A0AAN5SES2</accession>
<dbReference type="Proteomes" id="UP000855421">
    <property type="component" value="Unassembled WGS sequence"/>
</dbReference>
<reference evidence="1" key="2">
    <citation type="submission" date="2020-07" db="EMBL/GenBank/DDBJ databases">
        <authorList>
            <consortium name="NCBI Pathogen Detection Project"/>
        </authorList>
    </citation>
    <scope>NUCLEOTIDE SEQUENCE</scope>
    <source>
        <strain evidence="1">C25</strain>
    </source>
</reference>
<dbReference type="Pfam" id="PF05119">
    <property type="entry name" value="Terminase_4"/>
    <property type="match status" value="1"/>
</dbReference>